<feature type="compositionally biased region" description="Basic and acidic residues" evidence="1">
    <location>
        <begin position="277"/>
        <end position="287"/>
    </location>
</feature>
<name>Q2XNX5_ALLCE</name>
<dbReference type="AlphaFoldDB" id="Q2XNX5"/>
<proteinExistence type="predicted"/>
<organism evidence="2">
    <name type="scientific">Allium cepa</name>
    <name type="common">Onion</name>
    <dbReference type="NCBI Taxonomy" id="4679"/>
    <lineage>
        <taxon>Eukaryota</taxon>
        <taxon>Viridiplantae</taxon>
        <taxon>Streptophyta</taxon>
        <taxon>Embryophyta</taxon>
        <taxon>Tracheophyta</taxon>
        <taxon>Spermatophyta</taxon>
        <taxon>Magnoliopsida</taxon>
        <taxon>Liliopsida</taxon>
        <taxon>Asparagales</taxon>
        <taxon>Amaryllidaceae</taxon>
        <taxon>Allioideae</taxon>
        <taxon>Allieae</taxon>
        <taxon>Allium</taxon>
    </lineage>
</organism>
<feature type="region of interest" description="Disordered" evidence="1">
    <location>
        <begin position="261"/>
        <end position="324"/>
    </location>
</feature>
<gene>
    <name evidence="2" type="ORF">11.t00006</name>
</gene>
<feature type="compositionally biased region" description="Polar residues" evidence="1">
    <location>
        <begin position="23"/>
        <end position="36"/>
    </location>
</feature>
<feature type="compositionally biased region" description="Polar residues" evidence="1">
    <location>
        <begin position="1"/>
        <end position="14"/>
    </location>
</feature>
<sequence length="348" mass="38585">MSRKSSSATVSNKPELSFKQEVVETSNPSTNPIQNIPSPMIASIDMAPDALNAAIILDNPVDSQASRINENALRRLCSTRGIPFDDVLIPSRQDSPHLTPAGYSACKKFICWVGSVPPFNSFLIDVLQYIEIAPAPHSRRHRYVYRSKRRSDSPYFVFLEPHDICRILTGAWIKFAQYKQEWFYVRCPTGFARSWLEESISPRPEGSRHSEAVEAIRAVPMGDRDIRSIISNESLSKFGLLVEGRRINLPHCATKIGPALDKGKRQVKTSTHGAPDTPKEGEIRATEVSKAPGENVSPSLESVVEAHDIDVTPPPSKGKKKLAYKLRKKTVGGTYKATITPVEKEPSP</sequence>
<evidence type="ECO:0000256" key="1">
    <source>
        <dbReference type="SAM" id="MobiDB-lite"/>
    </source>
</evidence>
<reference evidence="2" key="1">
    <citation type="submission" date="2005-10" db="EMBL/GenBank/DDBJ databases">
        <title>Comparative Sequence and Genetic Analyses of the Asparagus, Onion, and Rice Genomes Reveal Similar Structures, But No Microsynteny.</title>
        <authorList>
            <person name="Jernej J."/>
            <person name="Suzuki G."/>
            <person name="McCallum J."/>
            <person name="Cheung F."/>
            <person name="Arbogast T."/>
            <person name="Tallon L.J."/>
            <person name="Smith S."/>
            <person name="Utterback T."/>
            <person name="Havey M.J."/>
            <person name="Town C.D."/>
        </authorList>
    </citation>
    <scope>NUCLEOTIDE SEQUENCE</scope>
</reference>
<evidence type="ECO:0000313" key="2">
    <source>
        <dbReference type="EMBL" id="ABB55297.1"/>
    </source>
</evidence>
<feature type="region of interest" description="Disordered" evidence="1">
    <location>
        <begin position="1"/>
        <end position="36"/>
    </location>
</feature>
<accession>Q2XNX5</accession>
<dbReference type="EMBL" id="DQ273272">
    <property type="protein sequence ID" value="ABB55297.1"/>
    <property type="molecule type" value="Genomic_DNA"/>
</dbReference>
<protein>
    <submittedName>
        <fullName evidence="2">Uncharacterized protein</fullName>
    </submittedName>
</protein>